<reference evidence="5" key="1">
    <citation type="submission" date="2018-03" db="EMBL/GenBank/DDBJ databases">
        <title>Gramella fulva sp. nov., isolated from a dry surface of tidal flat.</title>
        <authorList>
            <person name="Hwang S.H."/>
            <person name="Hwang W.M."/>
            <person name="Kang K."/>
            <person name="Ahn T.-Y."/>
        </authorList>
    </citation>
    <scope>NUCLEOTIDE SEQUENCE [LARGE SCALE GENOMIC DNA]</scope>
    <source>
        <strain evidence="5">SH35</strain>
    </source>
</reference>
<dbReference type="AlphaFoldDB" id="A0A2R3Z8L5"/>
<feature type="region of interest" description="Disordered" evidence="2">
    <location>
        <begin position="145"/>
        <end position="199"/>
    </location>
</feature>
<protein>
    <recommendedName>
        <fullName evidence="3">NADH-quinone oxidoreductase subunit D domain-containing protein</fullName>
    </recommendedName>
</protein>
<dbReference type="PANTHER" id="PTHR43485">
    <property type="entry name" value="HYDROGENASE-4 COMPONENT G"/>
    <property type="match status" value="1"/>
</dbReference>
<dbReference type="InterPro" id="IPR001135">
    <property type="entry name" value="NADH_Q_OxRdtase_suD"/>
</dbReference>
<feature type="compositionally biased region" description="Basic and acidic residues" evidence="2">
    <location>
        <begin position="150"/>
        <end position="176"/>
    </location>
</feature>
<evidence type="ECO:0000313" key="4">
    <source>
        <dbReference type="EMBL" id="AVR46542.1"/>
    </source>
</evidence>
<dbReference type="InterPro" id="IPR052197">
    <property type="entry name" value="ComplexI_49kDa-like"/>
</dbReference>
<feature type="compositionally biased region" description="Acidic residues" evidence="2">
    <location>
        <begin position="177"/>
        <end position="188"/>
    </location>
</feature>
<sequence>MINAIQNFGGGSGNKVIRSKFFSKFILNQLKIFPVPGQNLLALQGLDFYKKGVKIVASPRHANLLLVSAPFSKNLREAAAISYAQMPRPRILVSIDLQDIDPLPNPDLVISADELNELPAKLKKINLWSGHSKTYKPSFLVKALEDEEESTGHSNHDHKEQDDDHKNSHKHENHDQNEDEKESGDEKEEGGKNDDSNGFMSMVMMTKDMPRAADGLPMDMNEGRFDPFHPGLQDGLRIKMMLDGDTVKMATYEKGLLSRNLFENIPENPADLPEFLSQIDPLQPEAYRQLARRALQNPADNSAYCNVAVLERERLIYHLLQIQTLLQNIGDREMGFRIHKCLIDFLKNSSEKGIKKNIEQLKKRLYLKTRLKNCARIPEMFLHHISGPIARAAGKMDDHRLEDPNYDHFEAIVLNENNAWGHLLVRLEEIKHSLELIGTFSGKDNTEKSDKNGLKSFGDHKGTAKIETATGTACLSLKIKDGGIIKIKLSTPSLGLAAMIPRISMQEELSDVLAGIASLGISPWEIDK</sequence>
<proteinExistence type="predicted"/>
<dbReference type="Proteomes" id="UP000241507">
    <property type="component" value="Chromosome"/>
</dbReference>
<dbReference type="GO" id="GO:0016651">
    <property type="term" value="F:oxidoreductase activity, acting on NAD(P)H"/>
    <property type="evidence" value="ECO:0007669"/>
    <property type="project" value="InterPro"/>
</dbReference>
<dbReference type="GO" id="GO:0048038">
    <property type="term" value="F:quinone binding"/>
    <property type="evidence" value="ECO:0007669"/>
    <property type="project" value="InterPro"/>
</dbReference>
<dbReference type="PANTHER" id="PTHR43485:SF1">
    <property type="entry name" value="FORMATE HYDROGENLYASE SUBUNIT 5-RELATED"/>
    <property type="match status" value="1"/>
</dbReference>
<evidence type="ECO:0000256" key="2">
    <source>
        <dbReference type="SAM" id="MobiDB-lite"/>
    </source>
</evidence>
<evidence type="ECO:0000256" key="1">
    <source>
        <dbReference type="ARBA" id="ARBA00023002"/>
    </source>
</evidence>
<feature type="domain" description="NADH-quinone oxidoreductase subunit D" evidence="3">
    <location>
        <begin position="351"/>
        <end position="438"/>
    </location>
</feature>
<evidence type="ECO:0000313" key="5">
    <source>
        <dbReference type="Proteomes" id="UP000241507"/>
    </source>
</evidence>
<dbReference type="InterPro" id="IPR029014">
    <property type="entry name" value="NiFe-Hase_large"/>
</dbReference>
<dbReference type="Gene3D" id="3.40.50.12280">
    <property type="match status" value="1"/>
</dbReference>
<dbReference type="EMBL" id="CP028136">
    <property type="protein sequence ID" value="AVR46542.1"/>
    <property type="molecule type" value="Genomic_DNA"/>
</dbReference>
<keyword evidence="1" id="KW-0560">Oxidoreductase</keyword>
<dbReference type="GO" id="GO:0051287">
    <property type="term" value="F:NAD binding"/>
    <property type="evidence" value="ECO:0007669"/>
    <property type="project" value="InterPro"/>
</dbReference>
<dbReference type="SUPFAM" id="SSF56770">
    <property type="entry name" value="HydA/Nqo6-like"/>
    <property type="match status" value="1"/>
</dbReference>
<dbReference type="SUPFAM" id="SSF56762">
    <property type="entry name" value="HydB/Nqo4-like"/>
    <property type="match status" value="1"/>
</dbReference>
<accession>A0A2R3Z8L5</accession>
<keyword evidence="5" id="KW-1185">Reference proteome</keyword>
<evidence type="ECO:0000259" key="3">
    <source>
        <dbReference type="Pfam" id="PF00346"/>
    </source>
</evidence>
<name>A0A2R3Z8L5_9FLAO</name>
<gene>
    <name evidence="4" type="ORF">C7S20_15425</name>
</gene>
<dbReference type="Pfam" id="PF00346">
    <property type="entry name" value="Complex1_49kDa"/>
    <property type="match status" value="1"/>
</dbReference>
<organism evidence="4 5">
    <name type="scientific">Christiangramia fulva</name>
    <dbReference type="NCBI Taxonomy" id="2126553"/>
    <lineage>
        <taxon>Bacteria</taxon>
        <taxon>Pseudomonadati</taxon>
        <taxon>Bacteroidota</taxon>
        <taxon>Flavobacteriia</taxon>
        <taxon>Flavobacteriales</taxon>
        <taxon>Flavobacteriaceae</taxon>
        <taxon>Christiangramia</taxon>
    </lineage>
</organism>
<dbReference type="Gene3D" id="1.10.645.10">
    <property type="entry name" value="Cytochrome-c3 Hydrogenase, chain B"/>
    <property type="match status" value="2"/>
</dbReference>
<dbReference type="KEGG" id="grs:C7S20_15425"/>